<feature type="domain" description="C2H2-type" evidence="9">
    <location>
        <begin position="122"/>
        <end position="149"/>
    </location>
</feature>
<dbReference type="PANTHER" id="PTHR24388">
    <property type="entry name" value="ZINC FINGER PROTEIN"/>
    <property type="match status" value="1"/>
</dbReference>
<evidence type="ECO:0000256" key="5">
    <source>
        <dbReference type="ARBA" id="ARBA00022833"/>
    </source>
</evidence>
<name>A0ABY6LLL3_9ARAC</name>
<keyword evidence="2" id="KW-0479">Metal-binding</keyword>
<feature type="domain" description="C2H2-type" evidence="9">
    <location>
        <begin position="206"/>
        <end position="233"/>
    </location>
</feature>
<proteinExistence type="inferred from homology"/>
<evidence type="ECO:0000313" key="10">
    <source>
        <dbReference type="EMBL" id="UYV82053.1"/>
    </source>
</evidence>
<comment type="subcellular location">
    <subcellularLocation>
        <location evidence="1">Nucleus</location>
    </subcellularLocation>
</comment>
<dbReference type="PROSITE" id="PS50157">
    <property type="entry name" value="ZINC_FINGER_C2H2_2"/>
    <property type="match status" value="5"/>
</dbReference>
<keyword evidence="3" id="KW-0677">Repeat</keyword>
<evidence type="ECO:0000259" key="9">
    <source>
        <dbReference type="PROSITE" id="PS50157"/>
    </source>
</evidence>
<keyword evidence="4 8" id="KW-0863">Zinc-finger</keyword>
<feature type="domain" description="C2H2-type" evidence="9">
    <location>
        <begin position="150"/>
        <end position="177"/>
    </location>
</feature>
<comment type="similarity">
    <text evidence="7">Belongs to the snail C2H2-type zinc-finger protein family.</text>
</comment>
<feature type="domain" description="C2H2-type" evidence="9">
    <location>
        <begin position="94"/>
        <end position="121"/>
    </location>
</feature>
<dbReference type="InterPro" id="IPR036236">
    <property type="entry name" value="Znf_C2H2_sf"/>
</dbReference>
<dbReference type="Gene3D" id="3.30.160.60">
    <property type="entry name" value="Classic Zinc Finger"/>
    <property type="match status" value="5"/>
</dbReference>
<accession>A0ABY6LLL3</accession>
<evidence type="ECO:0000256" key="8">
    <source>
        <dbReference type="PROSITE-ProRule" id="PRU00042"/>
    </source>
</evidence>
<evidence type="ECO:0000256" key="6">
    <source>
        <dbReference type="ARBA" id="ARBA00023242"/>
    </source>
</evidence>
<evidence type="ECO:0000256" key="4">
    <source>
        <dbReference type="ARBA" id="ARBA00022771"/>
    </source>
</evidence>
<dbReference type="SMART" id="SM00355">
    <property type="entry name" value="ZnF_C2H2"/>
    <property type="match status" value="6"/>
</dbReference>
<evidence type="ECO:0000256" key="7">
    <source>
        <dbReference type="ARBA" id="ARBA00037948"/>
    </source>
</evidence>
<evidence type="ECO:0000256" key="3">
    <source>
        <dbReference type="ARBA" id="ARBA00022737"/>
    </source>
</evidence>
<dbReference type="EMBL" id="CP092883">
    <property type="protein sequence ID" value="UYV82053.1"/>
    <property type="molecule type" value="Genomic_DNA"/>
</dbReference>
<protein>
    <recommendedName>
        <fullName evidence="9">C2H2-type domain-containing protein</fullName>
    </recommendedName>
</protein>
<dbReference type="InterPro" id="IPR056438">
    <property type="entry name" value="Znf-C2H2_CTCF"/>
</dbReference>
<reference evidence="10 11" key="1">
    <citation type="submission" date="2022-01" db="EMBL/GenBank/DDBJ databases">
        <title>A chromosomal length assembly of Cordylochernes scorpioides.</title>
        <authorList>
            <person name="Zeh D."/>
            <person name="Zeh J."/>
        </authorList>
    </citation>
    <scope>NUCLEOTIDE SEQUENCE [LARGE SCALE GENOMIC DNA]</scope>
    <source>
        <strain evidence="10">IN4F17</strain>
        <tissue evidence="10">Whole Body</tissue>
    </source>
</reference>
<sequence length="521" mass="59568">MMNEHFLAMLLHQASNKKYNKYLTFADTTFAKQQRIQNEINQALNIKQENQAELINESTSGEIKPIKCSDCNYLSLNESEMALHKLLHTEIKTYKCSLCNYNTTMKSTLNRHIRTHTREKPFHCNLCDYSSSTKLGLNVHMGKHTGERPYQCPHCSYRAQLISGLKVHLKTHTGERPFQCPQCDYKASQKIHIIVHLRRHTGEKPYHCPHCDYRASQKSNLDWHSRIHTGIDKPIRIVKISLDPVWISWNKVHPRLTGAISLKPWSSSEGFSVCQNCCSKDSDISQQTEVGTVPRKIVCVSLSSPSPQTLVLLPELPAHFNWLSTGFQTFYTPGSYIPSGIAAYSNLQVLPIDSSDPVITSIWLGYSPISAYWHGQMDADDFLPHIKFINNSSPAKCELRSVIRFLNAKNNSPVEIHHQLVEVYAVWAAEFAESTVARIDEMVRANQRITLEEIEDGLNEDCSHFSVHKIVSETLGYRKVSARWVDKWLKEAAGEWYNTGITKLVDRMKKVIEHQGDYVEK</sequence>
<organism evidence="10 11">
    <name type="scientific">Cordylochernes scorpioides</name>
    <dbReference type="NCBI Taxonomy" id="51811"/>
    <lineage>
        <taxon>Eukaryota</taxon>
        <taxon>Metazoa</taxon>
        <taxon>Ecdysozoa</taxon>
        <taxon>Arthropoda</taxon>
        <taxon>Chelicerata</taxon>
        <taxon>Arachnida</taxon>
        <taxon>Pseudoscorpiones</taxon>
        <taxon>Cheliferoidea</taxon>
        <taxon>Chernetidae</taxon>
        <taxon>Cordylochernes</taxon>
    </lineage>
</organism>
<dbReference type="Proteomes" id="UP001235939">
    <property type="component" value="Chromosome 21"/>
</dbReference>
<dbReference type="Pfam" id="PF00096">
    <property type="entry name" value="zf-C2H2"/>
    <property type="match status" value="1"/>
</dbReference>
<feature type="domain" description="C2H2-type" evidence="9">
    <location>
        <begin position="178"/>
        <end position="205"/>
    </location>
</feature>
<gene>
    <name evidence="10" type="ORF">LAZ67_21000603</name>
</gene>
<keyword evidence="11" id="KW-1185">Reference proteome</keyword>
<dbReference type="Pfam" id="PF23611">
    <property type="entry name" value="zf-C2H2_16"/>
    <property type="match status" value="1"/>
</dbReference>
<dbReference type="InterPro" id="IPR050527">
    <property type="entry name" value="Snail/Krueppel_Znf"/>
</dbReference>
<keyword evidence="5" id="KW-0862">Zinc</keyword>
<evidence type="ECO:0000256" key="2">
    <source>
        <dbReference type="ARBA" id="ARBA00022723"/>
    </source>
</evidence>
<dbReference type="InterPro" id="IPR013087">
    <property type="entry name" value="Znf_C2H2_type"/>
</dbReference>
<dbReference type="PANTHER" id="PTHR24388:SF53">
    <property type="entry name" value="CHORION TRANSCRIPTION FACTOR CF2-RELATED"/>
    <property type="match status" value="1"/>
</dbReference>
<dbReference type="SUPFAM" id="SSF57667">
    <property type="entry name" value="beta-beta-alpha zinc fingers"/>
    <property type="match status" value="4"/>
</dbReference>
<keyword evidence="6" id="KW-0539">Nucleus</keyword>
<evidence type="ECO:0000256" key="1">
    <source>
        <dbReference type="ARBA" id="ARBA00004123"/>
    </source>
</evidence>
<evidence type="ECO:0000313" key="11">
    <source>
        <dbReference type="Proteomes" id="UP001235939"/>
    </source>
</evidence>